<dbReference type="EMBL" id="SNRX01000076">
    <property type="protein sequence ID" value="KAA6300483.1"/>
    <property type="molecule type" value="Genomic_DNA"/>
</dbReference>
<name>A0A5M8NV25_9BACT</name>
<sequence length="161" mass="18422">MYKNMILLTIIFTCMLFTSCERDYEPNSIAENAGTNVLGDVKWLKSITIGTTTYYVFFSSNKLVEGINSLQASIYSGTMKPVTSLKIEIDPRMPDMENHSSSNNRPLEWNAEKNVYEGRINLTMTGWWRLHLRVYDTEGNLLGGSDIDEQVSSNLYWDVEI</sequence>
<dbReference type="Pfam" id="PF13115">
    <property type="entry name" value="YtkA"/>
    <property type="match status" value="1"/>
</dbReference>
<accession>A0A5M8NV25</accession>
<dbReference type="Proteomes" id="UP000324575">
    <property type="component" value="Unassembled WGS sequence"/>
</dbReference>
<evidence type="ECO:0000259" key="1">
    <source>
        <dbReference type="Pfam" id="PF13115"/>
    </source>
</evidence>
<organism evidence="2 3">
    <name type="scientific">Candidatus Ordinivivax streblomastigis</name>
    <dbReference type="NCBI Taxonomy" id="2540710"/>
    <lineage>
        <taxon>Bacteria</taxon>
        <taxon>Pseudomonadati</taxon>
        <taxon>Bacteroidota</taxon>
        <taxon>Bacteroidia</taxon>
        <taxon>Bacteroidales</taxon>
        <taxon>Candidatus Ordinivivax</taxon>
    </lineage>
</organism>
<dbReference type="AlphaFoldDB" id="A0A5M8NV25"/>
<protein>
    <recommendedName>
        <fullName evidence="1">YtkA-like domain-containing protein</fullName>
    </recommendedName>
</protein>
<reference evidence="2 3" key="1">
    <citation type="submission" date="2019-03" db="EMBL/GenBank/DDBJ databases">
        <title>Single cell metagenomics reveals metabolic interactions within the superorganism composed of flagellate Streblomastix strix and complex community of Bacteroidetes bacteria on its surface.</title>
        <authorList>
            <person name="Treitli S.C."/>
            <person name="Kolisko M."/>
            <person name="Husnik F."/>
            <person name="Keeling P."/>
            <person name="Hampl V."/>
        </authorList>
    </citation>
    <scope>NUCLEOTIDE SEQUENCE [LARGE SCALE GENOMIC DNA]</scope>
    <source>
        <strain evidence="2">St1</strain>
    </source>
</reference>
<gene>
    <name evidence="2" type="ORF">EZS26_003373</name>
</gene>
<feature type="domain" description="YtkA-like" evidence="1">
    <location>
        <begin position="52"/>
        <end position="132"/>
    </location>
</feature>
<dbReference type="InterPro" id="IPR032693">
    <property type="entry name" value="YtkA-like_dom"/>
</dbReference>
<evidence type="ECO:0000313" key="3">
    <source>
        <dbReference type="Proteomes" id="UP000324575"/>
    </source>
</evidence>
<proteinExistence type="predicted"/>
<evidence type="ECO:0000313" key="2">
    <source>
        <dbReference type="EMBL" id="KAA6300483.1"/>
    </source>
</evidence>
<dbReference type="PROSITE" id="PS51257">
    <property type="entry name" value="PROKAR_LIPOPROTEIN"/>
    <property type="match status" value="1"/>
</dbReference>
<comment type="caution">
    <text evidence="2">The sequence shown here is derived from an EMBL/GenBank/DDBJ whole genome shotgun (WGS) entry which is preliminary data.</text>
</comment>